<reference evidence="1 2" key="1">
    <citation type="submission" date="2015-01" db="EMBL/GenBank/DDBJ databases">
        <title>Evolution of Trichinella species and genotypes.</title>
        <authorList>
            <person name="Korhonen P.K."/>
            <person name="Edoardo P."/>
            <person name="Giuseppe L.R."/>
            <person name="Gasser R.B."/>
        </authorList>
    </citation>
    <scope>NUCLEOTIDE SEQUENCE [LARGE SCALE GENOMIC DNA]</scope>
    <source>
        <strain evidence="1">ISS2496</strain>
    </source>
</reference>
<organism evidence="1 2">
    <name type="scientific">Trichinella patagoniensis</name>
    <dbReference type="NCBI Taxonomy" id="990121"/>
    <lineage>
        <taxon>Eukaryota</taxon>
        <taxon>Metazoa</taxon>
        <taxon>Ecdysozoa</taxon>
        <taxon>Nematoda</taxon>
        <taxon>Enoplea</taxon>
        <taxon>Dorylaimia</taxon>
        <taxon>Trichinellida</taxon>
        <taxon>Trichinellidae</taxon>
        <taxon>Trichinella</taxon>
    </lineage>
</organism>
<protein>
    <submittedName>
        <fullName evidence="1">Uncharacterized protein</fullName>
    </submittedName>
</protein>
<dbReference type="AlphaFoldDB" id="A0A0V1AB45"/>
<evidence type="ECO:0000313" key="1">
    <source>
        <dbReference type="EMBL" id="KRY21985.1"/>
    </source>
</evidence>
<name>A0A0V1AB45_9BILA</name>
<feature type="non-terminal residue" evidence="1">
    <location>
        <position position="301"/>
    </location>
</feature>
<dbReference type="OrthoDB" id="5929159at2759"/>
<proteinExistence type="predicted"/>
<gene>
    <name evidence="1" type="ORF">T12_13015</name>
</gene>
<evidence type="ECO:0000313" key="2">
    <source>
        <dbReference type="Proteomes" id="UP000054783"/>
    </source>
</evidence>
<dbReference type="Proteomes" id="UP000054783">
    <property type="component" value="Unassembled WGS sequence"/>
</dbReference>
<keyword evidence="2" id="KW-1185">Reference proteome</keyword>
<accession>A0A0V1AB45</accession>
<comment type="caution">
    <text evidence="1">The sequence shown here is derived from an EMBL/GenBank/DDBJ whole genome shotgun (WGS) entry which is preliminary data.</text>
</comment>
<sequence>MGFYRRQHAASLHHFSLCGQFYQTYFCGLDLRKNYGRLWAVMCNCAIHCVLMSAVSRHSSFVWFYVLDLILSEPGKCKVRNRIRPRKVDCAKTAILKCNIFSFTVHGKNDITFTILLHFALFLDICNHHQPKYIFNFFKNNQSIMIRCMTGNLNLFINFTKHYSAVGIHGHLNPSLLLSFLPSSSMEGDRSQNANQRKQNKIKMLMVTAFLRSLRYLLDITGLVATFFDYFQREWMTPNRLSLWYAYNKNIQTNNYLDGWYFRINWQLFINCIAALTAKYNGGTRTMEQFLKAVAYDVSDA</sequence>
<dbReference type="EMBL" id="JYDQ01000012">
    <property type="protein sequence ID" value="KRY21985.1"/>
    <property type="molecule type" value="Genomic_DNA"/>
</dbReference>